<evidence type="ECO:0000256" key="1">
    <source>
        <dbReference type="SAM" id="MobiDB-lite"/>
    </source>
</evidence>
<proteinExistence type="predicted"/>
<protein>
    <submittedName>
        <fullName evidence="2">Uncharacterized protein</fullName>
    </submittedName>
</protein>
<dbReference type="KEGG" id="ang:An02g06730"/>
<feature type="region of interest" description="Disordered" evidence="1">
    <location>
        <begin position="1"/>
        <end position="46"/>
    </location>
</feature>
<gene>
    <name evidence="2" type="ORF">An02g06730</name>
</gene>
<reference evidence="2" key="2">
    <citation type="submission" date="2025-08" db="UniProtKB">
        <authorList>
            <consortium name="RefSeq"/>
        </authorList>
    </citation>
    <scope>IDENTIFICATION</scope>
</reference>
<dbReference type="VEuPathDB" id="FungiDB:An02g06730"/>
<reference evidence="2" key="1">
    <citation type="submission" date="2025-02" db="EMBL/GenBank/DDBJ databases">
        <authorList>
            <consortium name="NCBI Genome Project"/>
        </authorList>
    </citation>
    <scope>NUCLEOTIDE SEQUENCE</scope>
</reference>
<evidence type="ECO:0000313" key="2">
    <source>
        <dbReference type="RefSeq" id="XP_059603400.1"/>
    </source>
</evidence>
<dbReference type="RefSeq" id="XP_059603400.1">
    <property type="nucleotide sequence ID" value="XM_059746379.1"/>
</dbReference>
<dbReference type="GeneID" id="84590371"/>
<accession>A0AAJ8BT54</accession>
<organism evidence="2">
    <name type="scientific">Aspergillus niger</name>
    <dbReference type="NCBI Taxonomy" id="5061"/>
    <lineage>
        <taxon>Eukaryota</taxon>
        <taxon>Fungi</taxon>
        <taxon>Dikarya</taxon>
        <taxon>Ascomycota</taxon>
        <taxon>Pezizomycotina</taxon>
        <taxon>Eurotiomycetes</taxon>
        <taxon>Eurotiomycetidae</taxon>
        <taxon>Eurotiales</taxon>
        <taxon>Aspergillaceae</taxon>
        <taxon>Aspergillus</taxon>
        <taxon>Aspergillus subgen. Circumdati</taxon>
    </lineage>
</organism>
<sequence length="165" mass="18298">MPTHAHTRLPGWRSRAGAIGSERLRERKQGRKPRSRSGSEDSMAASWGERWGKTRRVVIRVEGSVVPLAVKLSNVQPHSVSSLPRVGRFQHPLLRRRGFSGKEEVVTLFIDHSPMGGFITGDIGVARSYLLHVQSRDYASVGPNKAVTRARGKANVCVAEDGYFR</sequence>
<dbReference type="AlphaFoldDB" id="A0AAJ8BT54"/>
<name>A0AAJ8BT54_ASPNG</name>